<reference evidence="8 9" key="2">
    <citation type="submission" date="2019-02" db="EMBL/GenBank/DDBJ databases">
        <title>Draft Genome Sequences of Six Type Strains of the Genus Massilia.</title>
        <authorList>
            <person name="Miess H."/>
            <person name="Frediansyhah A."/>
            <person name="Gross H."/>
        </authorList>
    </citation>
    <scope>NUCLEOTIDE SEQUENCE [LARGE SCALE GENOMIC DNA]</scope>
    <source>
        <strain evidence="8 9">DSM 17472</strain>
    </source>
</reference>
<dbReference type="Gene3D" id="1.10.10.10">
    <property type="entry name" value="Winged helix-like DNA-binding domain superfamily/Winged helix DNA-binding domain"/>
    <property type="match status" value="1"/>
</dbReference>
<dbReference type="GO" id="GO:0003700">
    <property type="term" value="F:DNA-binding transcription factor activity"/>
    <property type="evidence" value="ECO:0007669"/>
    <property type="project" value="InterPro"/>
</dbReference>
<dbReference type="SUPFAM" id="SSF46785">
    <property type="entry name" value="Winged helix' DNA-binding domain"/>
    <property type="match status" value="1"/>
</dbReference>
<feature type="domain" description="HTH lysR-type" evidence="6">
    <location>
        <begin position="1"/>
        <end position="59"/>
    </location>
</feature>
<reference evidence="7" key="1">
    <citation type="journal article" date="2014" name="Int. J. Syst. Evol. Microbiol.">
        <title>Complete genome sequence of Corynebacterium casei LMG S-19264T (=DSM 44701T), isolated from a smear-ripened cheese.</title>
        <authorList>
            <consortium name="US DOE Joint Genome Institute (JGI-PGF)"/>
            <person name="Walter F."/>
            <person name="Albersmeier A."/>
            <person name="Kalinowski J."/>
            <person name="Ruckert C."/>
        </authorList>
    </citation>
    <scope>NUCLEOTIDE SEQUENCE</scope>
    <source>
        <strain evidence="7">KCTC 12343</strain>
    </source>
</reference>
<keyword evidence="9" id="KW-1185">Reference proteome</keyword>
<dbReference type="PROSITE" id="PS50931">
    <property type="entry name" value="HTH_LYSR"/>
    <property type="match status" value="1"/>
</dbReference>
<evidence type="ECO:0000256" key="2">
    <source>
        <dbReference type="ARBA" id="ARBA00023015"/>
    </source>
</evidence>
<evidence type="ECO:0000256" key="4">
    <source>
        <dbReference type="ARBA" id="ARBA00023163"/>
    </source>
</evidence>
<dbReference type="InterPro" id="IPR058163">
    <property type="entry name" value="LysR-type_TF_proteobact-type"/>
</dbReference>
<reference evidence="7" key="3">
    <citation type="submission" date="2022-12" db="EMBL/GenBank/DDBJ databases">
        <authorList>
            <person name="Sun Q."/>
            <person name="Kim S."/>
        </authorList>
    </citation>
    <scope>NUCLEOTIDE SEQUENCE</scope>
    <source>
        <strain evidence="7">KCTC 12343</strain>
    </source>
</reference>
<keyword evidence="4" id="KW-0804">Transcription</keyword>
<dbReference type="EMBL" id="BMWV01000006">
    <property type="protein sequence ID" value="GGY44639.1"/>
    <property type="molecule type" value="Genomic_DNA"/>
</dbReference>
<dbReference type="InterPro" id="IPR036388">
    <property type="entry name" value="WH-like_DNA-bd_sf"/>
</dbReference>
<evidence type="ECO:0000313" key="8">
    <source>
        <dbReference type="EMBL" id="QBH99411.1"/>
    </source>
</evidence>
<dbReference type="AlphaFoldDB" id="A0A411WRZ9"/>
<evidence type="ECO:0000256" key="5">
    <source>
        <dbReference type="SAM" id="Coils"/>
    </source>
</evidence>
<dbReference type="SUPFAM" id="SSF53850">
    <property type="entry name" value="Periplasmic binding protein-like II"/>
    <property type="match status" value="1"/>
</dbReference>
<gene>
    <name evidence="8" type="ORF">EYF70_00110</name>
    <name evidence="7" type="ORF">GCM10007387_28220</name>
</gene>
<dbReference type="EMBL" id="CP036401">
    <property type="protein sequence ID" value="QBH99411.1"/>
    <property type="molecule type" value="Genomic_DNA"/>
</dbReference>
<evidence type="ECO:0000313" key="7">
    <source>
        <dbReference type="EMBL" id="GGY44639.1"/>
    </source>
</evidence>
<proteinExistence type="inferred from homology"/>
<dbReference type="InterPro" id="IPR000847">
    <property type="entry name" value="LysR_HTH_N"/>
</dbReference>
<evidence type="ECO:0000256" key="1">
    <source>
        <dbReference type="ARBA" id="ARBA00009437"/>
    </source>
</evidence>
<keyword evidence="3" id="KW-0238">DNA-binding</keyword>
<evidence type="ECO:0000313" key="10">
    <source>
        <dbReference type="Proteomes" id="UP000628442"/>
    </source>
</evidence>
<dbReference type="GO" id="GO:0006351">
    <property type="term" value="P:DNA-templated transcription"/>
    <property type="evidence" value="ECO:0007669"/>
    <property type="project" value="TreeGrafter"/>
</dbReference>
<keyword evidence="2" id="KW-0805">Transcription regulation</keyword>
<evidence type="ECO:0000256" key="3">
    <source>
        <dbReference type="ARBA" id="ARBA00023125"/>
    </source>
</evidence>
<dbReference type="Pfam" id="PF00126">
    <property type="entry name" value="HTH_1"/>
    <property type="match status" value="1"/>
</dbReference>
<dbReference type="Proteomes" id="UP000292307">
    <property type="component" value="Chromosome"/>
</dbReference>
<evidence type="ECO:0000259" key="6">
    <source>
        <dbReference type="PROSITE" id="PS50931"/>
    </source>
</evidence>
<dbReference type="Proteomes" id="UP000628442">
    <property type="component" value="Unassembled WGS sequence"/>
</dbReference>
<evidence type="ECO:0000313" key="9">
    <source>
        <dbReference type="Proteomes" id="UP000292307"/>
    </source>
</evidence>
<dbReference type="Pfam" id="PF03466">
    <property type="entry name" value="LysR_substrate"/>
    <property type="match status" value="1"/>
</dbReference>
<dbReference type="Gene3D" id="3.40.190.290">
    <property type="match status" value="1"/>
</dbReference>
<accession>A0A411WRZ9</accession>
<dbReference type="PANTHER" id="PTHR30537:SF3">
    <property type="entry name" value="TRANSCRIPTIONAL REGULATORY PROTEIN"/>
    <property type="match status" value="1"/>
</dbReference>
<keyword evidence="5" id="KW-0175">Coiled coil</keyword>
<organism evidence="7 10">
    <name type="scientific">Pseudoduganella albidiflava</name>
    <dbReference type="NCBI Taxonomy" id="321983"/>
    <lineage>
        <taxon>Bacteria</taxon>
        <taxon>Pseudomonadati</taxon>
        <taxon>Pseudomonadota</taxon>
        <taxon>Betaproteobacteria</taxon>
        <taxon>Burkholderiales</taxon>
        <taxon>Oxalobacteraceae</taxon>
        <taxon>Telluria group</taxon>
        <taxon>Pseudoduganella</taxon>
    </lineage>
</organism>
<feature type="coiled-coil region" evidence="5">
    <location>
        <begin position="23"/>
        <end position="82"/>
    </location>
</feature>
<dbReference type="RefSeq" id="WP_131143568.1">
    <property type="nucleotide sequence ID" value="NZ_BMWV01000006.1"/>
</dbReference>
<dbReference type="OrthoDB" id="570111at2"/>
<sequence>MHNWEELHTFVAVVRTGSIAAAARELKVNHSTVLRRLDSLERTLGVRLFERLQTGYAPTAAGENLRERLLSVEEQIDAAARTLAGLDEALSGPIRLTTTDTLCPLLVPVLQRFREQHPHVALQLVVNNSFLNLTRREADVALRPSNTPPDSLVGRELGSVATALYASRDYLDRAQREGIGRGDWARHQWVGLDDSLAHLAIAQWMAEHVPPARIALQADSLVTMADAVTAGFGVAPLLCLLAEERTGLVRLADPDRRFDTRLWLLCHRDLRNTARVRALMRFIHAELAACRHIAPA</sequence>
<dbReference type="GO" id="GO:0043565">
    <property type="term" value="F:sequence-specific DNA binding"/>
    <property type="evidence" value="ECO:0007669"/>
    <property type="project" value="TreeGrafter"/>
</dbReference>
<name>A0A411WRZ9_9BURK</name>
<protein>
    <submittedName>
        <fullName evidence="7">LysR family transcriptional regulator</fullName>
    </submittedName>
</protein>
<dbReference type="PANTHER" id="PTHR30537">
    <property type="entry name" value="HTH-TYPE TRANSCRIPTIONAL REGULATOR"/>
    <property type="match status" value="1"/>
</dbReference>
<dbReference type="InterPro" id="IPR036390">
    <property type="entry name" value="WH_DNA-bd_sf"/>
</dbReference>
<comment type="similarity">
    <text evidence="1">Belongs to the LysR transcriptional regulatory family.</text>
</comment>
<dbReference type="InterPro" id="IPR005119">
    <property type="entry name" value="LysR_subst-bd"/>
</dbReference>